<dbReference type="EMBL" id="VDUZ01000009">
    <property type="protein sequence ID" value="TXL77154.1"/>
    <property type="molecule type" value="Genomic_DNA"/>
</dbReference>
<comment type="caution">
    <text evidence="3">The sequence shown here is derived from an EMBL/GenBank/DDBJ whole genome shotgun (WGS) entry which is preliminary data.</text>
</comment>
<dbReference type="PANTHER" id="PTHR35565">
    <property type="entry name" value="CYTOPLASMIC PROTEIN-RELATED"/>
    <property type="match status" value="1"/>
</dbReference>
<feature type="domain" description="TssC1 N-terminal" evidence="1">
    <location>
        <begin position="68"/>
        <end position="373"/>
    </location>
</feature>
<gene>
    <name evidence="3" type="primary">tssC</name>
    <name evidence="3" type="ORF">FHP25_10340</name>
</gene>
<protein>
    <submittedName>
        <fullName evidence="3">Type VI secretion system contractile sheath large subunit</fullName>
    </submittedName>
</protein>
<dbReference type="Pfam" id="PF05943">
    <property type="entry name" value="VipB"/>
    <property type="match status" value="1"/>
</dbReference>
<organism evidence="3 4">
    <name type="scientific">Vineibacter terrae</name>
    <dbReference type="NCBI Taxonomy" id="2586908"/>
    <lineage>
        <taxon>Bacteria</taxon>
        <taxon>Pseudomonadati</taxon>
        <taxon>Pseudomonadota</taxon>
        <taxon>Alphaproteobacteria</taxon>
        <taxon>Hyphomicrobiales</taxon>
        <taxon>Vineibacter</taxon>
    </lineage>
</organism>
<dbReference type="InterPro" id="IPR010269">
    <property type="entry name" value="T6SS_TssC-like"/>
</dbReference>
<dbReference type="Pfam" id="PF18945">
    <property type="entry name" value="VipB_2"/>
    <property type="match status" value="1"/>
</dbReference>
<dbReference type="NCBIfam" id="TIGR03355">
    <property type="entry name" value="VI_chp_2"/>
    <property type="match status" value="1"/>
</dbReference>
<reference evidence="3 4" key="1">
    <citation type="submission" date="2019-06" db="EMBL/GenBank/DDBJ databases">
        <title>New taxonomy in bacterial strain CC-CFT640, isolated from vineyard.</title>
        <authorList>
            <person name="Lin S.-Y."/>
            <person name="Tsai C.-F."/>
            <person name="Young C.-C."/>
        </authorList>
    </citation>
    <scope>NUCLEOTIDE SEQUENCE [LARGE SCALE GENOMIC DNA]</scope>
    <source>
        <strain evidence="3 4">CC-CFT640</strain>
    </source>
</reference>
<dbReference type="InterPro" id="IPR044032">
    <property type="entry name" value="TssC1_C"/>
</dbReference>
<feature type="domain" description="TssC1 C-terminal" evidence="2">
    <location>
        <begin position="384"/>
        <end position="494"/>
    </location>
</feature>
<dbReference type="AlphaFoldDB" id="A0A5C8PQ46"/>
<accession>A0A5C8PQ46</accession>
<sequence length="503" mass="56446">MTAPEDAVPSEHMDPAGHSLADAGLVAPMDRQPDLPAADAVSEKVAALTPARREALWQRNRETTFTIDRLIAGIDRLLSVQVDEIIHHPRFQRLEGSWRGLIWLVRIADGLKAVKIRVLNLSWRELTRDLERAIEFDQSEAFNKIYTQEFDTPGGEPYGLIVADYEPSKHPKDLETVRAFAGVVAAPHAPTVMGCSPAMFGIDRFRELVPTIDLPGMFLRPEFAGWRSLRTGTEDTRYLGVVFPRILMRLPYRPDGSRADGFVYRETVHAEDARNWLWGSAAYAFGAVVIRSFGTYGWFGDIRGAGRDLPGGGLLDDLPFPWFTTDRPRVAQRPPVEAMLTERQERELAELGFIPLMTARLTSYLVFNSNQSVWQPTRYDKPAARANAKLSSMLQQILCASRFAHYIKVIARDIIGASTTPETCRDRLSAWIFNYTMGGGSETSLEMKSRYPLQSAQIDVRELPGKPGHYALIARLQPQFQLDEMGATFNLISTVRQQAQRAA</sequence>
<dbReference type="PANTHER" id="PTHR35565:SF3">
    <property type="entry name" value="TYPE VI SECRETION SYSTEM SHEATH PROTEIN TSSC1"/>
    <property type="match status" value="1"/>
</dbReference>
<evidence type="ECO:0000313" key="3">
    <source>
        <dbReference type="EMBL" id="TXL77154.1"/>
    </source>
</evidence>
<evidence type="ECO:0000313" key="4">
    <source>
        <dbReference type="Proteomes" id="UP000321638"/>
    </source>
</evidence>
<dbReference type="OrthoDB" id="9764000at2"/>
<keyword evidence="4" id="KW-1185">Reference proteome</keyword>
<evidence type="ECO:0000259" key="1">
    <source>
        <dbReference type="Pfam" id="PF05943"/>
    </source>
</evidence>
<evidence type="ECO:0000259" key="2">
    <source>
        <dbReference type="Pfam" id="PF18945"/>
    </source>
</evidence>
<dbReference type="Proteomes" id="UP000321638">
    <property type="component" value="Unassembled WGS sequence"/>
</dbReference>
<name>A0A5C8PQ46_9HYPH</name>
<proteinExistence type="predicted"/>
<dbReference type="InterPro" id="IPR044031">
    <property type="entry name" value="TssC1_N"/>
</dbReference>